<keyword evidence="2" id="KW-1133">Transmembrane helix</keyword>
<feature type="transmembrane region" description="Helical" evidence="2">
    <location>
        <begin position="205"/>
        <end position="224"/>
    </location>
</feature>
<feature type="transmembrane region" description="Helical" evidence="2">
    <location>
        <begin position="230"/>
        <end position="251"/>
    </location>
</feature>
<organism evidence="3 4">
    <name type="scientific">Terrabacter tumescens</name>
    <dbReference type="NCBI Taxonomy" id="60443"/>
    <lineage>
        <taxon>Bacteria</taxon>
        <taxon>Bacillati</taxon>
        <taxon>Actinomycetota</taxon>
        <taxon>Actinomycetes</taxon>
        <taxon>Micrococcales</taxon>
        <taxon>Intrasporangiaceae</taxon>
        <taxon>Terrabacter</taxon>
    </lineage>
</organism>
<evidence type="ECO:0000256" key="2">
    <source>
        <dbReference type="SAM" id="Phobius"/>
    </source>
</evidence>
<dbReference type="Proteomes" id="UP000623461">
    <property type="component" value="Unassembled WGS sequence"/>
</dbReference>
<keyword evidence="2" id="KW-0812">Transmembrane</keyword>
<feature type="region of interest" description="Disordered" evidence="1">
    <location>
        <begin position="1"/>
        <end position="72"/>
    </location>
</feature>
<feature type="compositionally biased region" description="Pro residues" evidence="1">
    <location>
        <begin position="61"/>
        <end position="72"/>
    </location>
</feature>
<evidence type="ECO:0000313" key="4">
    <source>
        <dbReference type="Proteomes" id="UP000623461"/>
    </source>
</evidence>
<dbReference type="EMBL" id="BMNZ01000002">
    <property type="protein sequence ID" value="GGM85931.1"/>
    <property type="molecule type" value="Genomic_DNA"/>
</dbReference>
<proteinExistence type="predicted"/>
<keyword evidence="4" id="KW-1185">Reference proteome</keyword>
<evidence type="ECO:0000313" key="3">
    <source>
        <dbReference type="EMBL" id="GGM85931.1"/>
    </source>
</evidence>
<evidence type="ECO:0000256" key="1">
    <source>
        <dbReference type="SAM" id="MobiDB-lite"/>
    </source>
</evidence>
<keyword evidence="2" id="KW-0472">Membrane</keyword>
<protein>
    <submittedName>
        <fullName evidence="3">Uncharacterized protein</fullName>
    </submittedName>
</protein>
<accession>A0ABQ2HP58</accession>
<sequence length="252" mass="26089">MFVSSWSSVGGRPGAPRAAIAAHEVHERPRPDTTPFRKSPGRGGIGATPPTAGYVVAMSEPPGPVGSSGPPPPDEQFTVPVPNVQRGPAPTQAIPVFDPTRELPVAVPSAQPTASSPAVPPVPSGPPVPPNPYAGQPVWPGTPGTNARVAGEDVDPLLGQIGVALFWVTVGWWLFFLIRVLGYLTRYGLTDTILIRTIDLGAEETVVAAVLSVLAALLLLLGRGRAGRSALGWSSLALAVVTVGVAVWRLLP</sequence>
<name>A0ABQ2HP58_9MICO</name>
<comment type="caution">
    <text evidence="3">The sequence shown here is derived from an EMBL/GenBank/DDBJ whole genome shotgun (WGS) entry which is preliminary data.</text>
</comment>
<feature type="transmembrane region" description="Helical" evidence="2">
    <location>
        <begin position="164"/>
        <end position="184"/>
    </location>
</feature>
<gene>
    <name evidence="3" type="ORF">GCM10009721_08320</name>
</gene>
<reference evidence="4" key="1">
    <citation type="journal article" date="2019" name="Int. J. Syst. Evol. Microbiol.">
        <title>The Global Catalogue of Microorganisms (GCM) 10K type strain sequencing project: providing services to taxonomists for standard genome sequencing and annotation.</title>
        <authorList>
            <consortium name="The Broad Institute Genomics Platform"/>
            <consortium name="The Broad Institute Genome Sequencing Center for Infectious Disease"/>
            <person name="Wu L."/>
            <person name="Ma J."/>
        </authorList>
    </citation>
    <scope>NUCLEOTIDE SEQUENCE [LARGE SCALE GENOMIC DNA]</scope>
    <source>
        <strain evidence="4">JCM 1365</strain>
    </source>
</reference>